<dbReference type="EMBL" id="BAABRP010000007">
    <property type="protein sequence ID" value="GAA5513319.1"/>
    <property type="molecule type" value="Genomic_DNA"/>
</dbReference>
<dbReference type="PANTHER" id="PTHR11236:SF9">
    <property type="entry name" value="ANTHRANILATE SYNTHASE COMPONENT 1"/>
    <property type="match status" value="1"/>
</dbReference>
<feature type="domain" description="Chorismate-utilising enzyme C-terminal" evidence="3">
    <location>
        <begin position="153"/>
        <end position="426"/>
    </location>
</feature>
<dbReference type="Proteomes" id="UP001401887">
    <property type="component" value="Unassembled WGS sequence"/>
</dbReference>
<dbReference type="NCBIfam" id="TIGR00566">
    <property type="entry name" value="trpG_papA"/>
    <property type="match status" value="1"/>
</dbReference>
<evidence type="ECO:0000313" key="5">
    <source>
        <dbReference type="Proteomes" id="UP001401887"/>
    </source>
</evidence>
<dbReference type="Gene3D" id="3.40.50.880">
    <property type="match status" value="1"/>
</dbReference>
<feature type="domain" description="Glutamine amidotransferase" evidence="2">
    <location>
        <begin position="468"/>
        <end position="645"/>
    </location>
</feature>
<evidence type="ECO:0000259" key="2">
    <source>
        <dbReference type="Pfam" id="PF00117"/>
    </source>
</evidence>
<dbReference type="PROSITE" id="PS51273">
    <property type="entry name" value="GATASE_TYPE_1"/>
    <property type="match status" value="1"/>
</dbReference>
<keyword evidence="1" id="KW-0315">Glutamine amidotransferase</keyword>
<name>A0ABP9W7M3_9DEIO</name>
<dbReference type="Gene3D" id="3.60.120.10">
    <property type="entry name" value="Anthranilate synthase"/>
    <property type="match status" value="1"/>
</dbReference>
<dbReference type="InterPro" id="IPR006221">
    <property type="entry name" value="TrpG/PapA_dom"/>
</dbReference>
<gene>
    <name evidence="4" type="primary">menF</name>
    <name evidence="4" type="ORF">Dcar01_02052</name>
</gene>
<evidence type="ECO:0000259" key="3">
    <source>
        <dbReference type="Pfam" id="PF00425"/>
    </source>
</evidence>
<dbReference type="InterPro" id="IPR015890">
    <property type="entry name" value="Chorismate_C"/>
</dbReference>
<dbReference type="InterPro" id="IPR019999">
    <property type="entry name" value="Anth_synth_I-like"/>
</dbReference>
<dbReference type="SUPFAM" id="SSF52317">
    <property type="entry name" value="Class I glutamine amidotransferase-like"/>
    <property type="match status" value="1"/>
</dbReference>
<proteinExistence type="predicted"/>
<evidence type="ECO:0000313" key="4">
    <source>
        <dbReference type="EMBL" id="GAA5513319.1"/>
    </source>
</evidence>
<keyword evidence="5" id="KW-1185">Reference proteome</keyword>
<dbReference type="SUPFAM" id="SSF56322">
    <property type="entry name" value="ADC synthase"/>
    <property type="match status" value="1"/>
</dbReference>
<protein>
    <submittedName>
        <fullName evidence="4">Isochorismate synthase MenF</fullName>
    </submittedName>
</protein>
<dbReference type="PRINTS" id="PR00096">
    <property type="entry name" value="GATASE"/>
</dbReference>
<dbReference type="PRINTS" id="PR00099">
    <property type="entry name" value="CPSGATASE"/>
</dbReference>
<sequence length="654" mass="69137">MTARPAPPLPPFLNTLSPADVLLRLRAAGAPGVVLLESLGPVVDHGQYSFLSAWPMQVQEAVPERPAGEAFFPAWLGGLKYEAAQAFGLETHPPEGAAAWWGLYPSGLVWDRAAGTLEAVGEAGHVDWAAVLAGHPAPTPVLTVGEFGADDVDYPAGVRAVQDLIRAGEVYQVNLSRGVRAQATGDPLAAYLRLREVNPSPFMAFLDLGEEVVVSCSPERLVLWEGEHISARPIAGTRRRGDTPEEDAALERELRASPKEVSEHTMLVDLVRHDLGRVAAAGTVTVPDLGLVERYSHVMHLVSEVTAAARPGLTVRELLAATFPGGTITGAPKARVMTAIRDLEPAPRGWYTGGVGIVSGARVDVNILIRTAGFRRQSPVTSDQLTPPNAGGWPLEAGRWTVQVRAGGGTVIDADPAREAQETVHKAQALLAVLSGRPGRPAQEPALPVPGRAWAPPPASSQTGLRVLLLDNRDSFTMNLAHDLLALGAVVDVRTQDEEAQTLLASRPDAVLVGPGPGTPGTSGSTLALTRLCLERGVPLLGVCLGHQALGEVLGGRVERAEPVHGRPEGVRHGGEGLFAGIADAAPFGRYHSLVVRGLPDELVTARSADGEVMALQVPGRPAWGVQFHPESVLSPAGRVLLGNWLRLSRQEKR</sequence>
<dbReference type="Pfam" id="PF00425">
    <property type="entry name" value="Chorismate_bind"/>
    <property type="match status" value="1"/>
</dbReference>
<dbReference type="Pfam" id="PF00117">
    <property type="entry name" value="GATase"/>
    <property type="match status" value="1"/>
</dbReference>
<comment type="caution">
    <text evidence="4">The sequence shown here is derived from an EMBL/GenBank/DDBJ whole genome shotgun (WGS) entry which is preliminary data.</text>
</comment>
<evidence type="ECO:0000256" key="1">
    <source>
        <dbReference type="ARBA" id="ARBA00022962"/>
    </source>
</evidence>
<dbReference type="PANTHER" id="PTHR11236">
    <property type="entry name" value="AMINOBENZOATE/ANTHRANILATE SYNTHASE"/>
    <property type="match status" value="1"/>
</dbReference>
<dbReference type="InterPro" id="IPR017926">
    <property type="entry name" value="GATASE"/>
</dbReference>
<dbReference type="CDD" id="cd01743">
    <property type="entry name" value="GATase1_Anthranilate_Synthase"/>
    <property type="match status" value="1"/>
</dbReference>
<accession>A0ABP9W7M3</accession>
<dbReference type="RefSeq" id="WP_345464808.1">
    <property type="nucleotide sequence ID" value="NZ_BAABRP010000007.1"/>
</dbReference>
<dbReference type="PRINTS" id="PR00097">
    <property type="entry name" value="ANTSNTHASEII"/>
</dbReference>
<organism evidence="4 5">
    <name type="scientific">Deinococcus carri</name>
    <dbReference type="NCBI Taxonomy" id="1211323"/>
    <lineage>
        <taxon>Bacteria</taxon>
        <taxon>Thermotogati</taxon>
        <taxon>Deinococcota</taxon>
        <taxon>Deinococci</taxon>
        <taxon>Deinococcales</taxon>
        <taxon>Deinococcaceae</taxon>
        <taxon>Deinococcus</taxon>
    </lineage>
</organism>
<reference evidence="4 5" key="1">
    <citation type="submission" date="2024-02" db="EMBL/GenBank/DDBJ databases">
        <title>Deinococcus carri NBRC 110142.</title>
        <authorList>
            <person name="Ichikawa N."/>
            <person name="Katano-Makiyama Y."/>
            <person name="Hidaka K."/>
        </authorList>
    </citation>
    <scope>NUCLEOTIDE SEQUENCE [LARGE SCALE GENOMIC DNA]</scope>
    <source>
        <strain evidence="4 5">NBRC 110142</strain>
    </source>
</reference>
<dbReference type="InterPro" id="IPR029062">
    <property type="entry name" value="Class_I_gatase-like"/>
</dbReference>
<dbReference type="InterPro" id="IPR005801">
    <property type="entry name" value="ADC_synthase"/>
</dbReference>